<name>A0ABY5PJ12_9ACTN</name>
<dbReference type="InterPro" id="IPR002591">
    <property type="entry name" value="Phosphodiest/P_Trfase"/>
</dbReference>
<dbReference type="Pfam" id="PF01663">
    <property type="entry name" value="Phosphodiest"/>
    <property type="match status" value="1"/>
</dbReference>
<feature type="compositionally biased region" description="Basic and acidic residues" evidence="6">
    <location>
        <begin position="377"/>
        <end position="400"/>
    </location>
</feature>
<feature type="region of interest" description="Disordered" evidence="6">
    <location>
        <begin position="438"/>
        <end position="472"/>
    </location>
</feature>
<keyword evidence="10" id="KW-1185">Reference proteome</keyword>
<accession>A0ABY5PJ12</accession>
<dbReference type="SUPFAM" id="SSF53649">
    <property type="entry name" value="Alkaline phosphatase-like"/>
    <property type="match status" value="1"/>
</dbReference>
<dbReference type="RefSeq" id="WP_353865144.1">
    <property type="nucleotide sequence ID" value="NZ_CP088295.1"/>
</dbReference>
<comment type="subcellular location">
    <subcellularLocation>
        <location evidence="1">Membrane</location>
        <topology evidence="1">Multi-pass membrane protein</topology>
    </subcellularLocation>
</comment>
<feature type="transmembrane region" description="Helical" evidence="7">
    <location>
        <begin position="622"/>
        <end position="639"/>
    </location>
</feature>
<evidence type="ECO:0000256" key="1">
    <source>
        <dbReference type="ARBA" id="ARBA00004141"/>
    </source>
</evidence>
<dbReference type="Gene3D" id="3.40.720.10">
    <property type="entry name" value="Alkaline Phosphatase, subunit A"/>
    <property type="match status" value="1"/>
</dbReference>
<keyword evidence="5 7" id="KW-0472">Membrane</keyword>
<evidence type="ECO:0000256" key="7">
    <source>
        <dbReference type="SAM" id="Phobius"/>
    </source>
</evidence>
<dbReference type="InterPro" id="IPR007267">
    <property type="entry name" value="GtrA_DPMS_TM"/>
</dbReference>
<dbReference type="Proteomes" id="UP001058860">
    <property type="component" value="Chromosome"/>
</dbReference>
<keyword evidence="3 7" id="KW-0812">Transmembrane</keyword>
<feature type="compositionally biased region" description="Basic residues" evidence="6">
    <location>
        <begin position="438"/>
        <end position="452"/>
    </location>
</feature>
<evidence type="ECO:0000313" key="9">
    <source>
        <dbReference type="EMBL" id="UUY04668.1"/>
    </source>
</evidence>
<comment type="similarity">
    <text evidence="2">Belongs to the GtrA family.</text>
</comment>
<feature type="domain" description="GtrA/DPMS transmembrane" evidence="8">
    <location>
        <begin position="526"/>
        <end position="641"/>
    </location>
</feature>
<protein>
    <submittedName>
        <fullName evidence="9">GtrA family protein</fullName>
    </submittedName>
</protein>
<evidence type="ECO:0000256" key="4">
    <source>
        <dbReference type="ARBA" id="ARBA00022989"/>
    </source>
</evidence>
<evidence type="ECO:0000256" key="6">
    <source>
        <dbReference type="SAM" id="MobiDB-lite"/>
    </source>
</evidence>
<feature type="compositionally biased region" description="Basic residues" evidence="6">
    <location>
        <begin position="460"/>
        <end position="472"/>
    </location>
</feature>
<evidence type="ECO:0000256" key="2">
    <source>
        <dbReference type="ARBA" id="ARBA00009399"/>
    </source>
</evidence>
<evidence type="ECO:0000259" key="8">
    <source>
        <dbReference type="Pfam" id="PF04138"/>
    </source>
</evidence>
<organism evidence="9 10">
    <name type="scientific">Svornostia abyssi</name>
    <dbReference type="NCBI Taxonomy" id="2898438"/>
    <lineage>
        <taxon>Bacteria</taxon>
        <taxon>Bacillati</taxon>
        <taxon>Actinomycetota</taxon>
        <taxon>Thermoleophilia</taxon>
        <taxon>Solirubrobacterales</taxon>
        <taxon>Baekduiaceae</taxon>
        <taxon>Svornostia</taxon>
    </lineage>
</organism>
<gene>
    <name evidence="9" type="ORF">LRS13_03810</name>
</gene>
<sequence>MTSKLVLAVIDGCKPSMLRRAIDTGRAPALKAIEERGTNAEACVAAFPSVTPVCAASIATGTLQDVHHIPSMNWYSRREGRYVEYGSSFAASWKFGLGKQLTDTVYNMNGEHLNPKALTVFEALDDQDVRTAGTTYLMYRGRHEHKPSKEFALSRVAASTMFRKPILGPREFFYADLFASRQTGCFSQMGMPGVRDQHTGCVGTHLAEHDLFDFMLFSLPDNDAYSHKHGPHAQVQSIAAADRQLERLFHAFGGTEAYLDQHAVIVMADHSHAPVEATIDLAGAVSADWEVLRPSGARAADAEIAVCPASRSAMLYVLRPDAREDALPPLVRAARETDGVDLVMWLDADRRAVISGEGGELRFAPGDDVADARGRRWEVHGEPGGHPGGDRSPPHREPRLPRRAVPCVGRADVPHERGRAPERRAELGVPGLGRAVTHRGRQPRFAAPRRQRGSPALQRRERRRRAHRARAGRRLVDHRCRADGGCALRGSVASPLRMSAQSPTTPMHLRVRAGLRKPHNWLQLVRFAAVGASGYVVNLVTFAVLVHAADLDYRLAATGAFLVAVTNNFLWNRRWTFRARDGHRGGQAARFLTVSVLAFGFNLVILWLLVERMGMPEVPAQAVAIVAATPLSFVGNKLWSFAR</sequence>
<dbReference type="EMBL" id="CP088295">
    <property type="protein sequence ID" value="UUY04668.1"/>
    <property type="molecule type" value="Genomic_DNA"/>
</dbReference>
<dbReference type="PANTHER" id="PTHR38459">
    <property type="entry name" value="PROPHAGE BACTOPRENOL-LINKED GLUCOSE TRANSLOCASE HOMOLOG"/>
    <property type="match status" value="1"/>
</dbReference>
<feature type="transmembrane region" description="Helical" evidence="7">
    <location>
        <begin position="524"/>
        <end position="547"/>
    </location>
</feature>
<feature type="transmembrane region" description="Helical" evidence="7">
    <location>
        <begin position="591"/>
        <end position="610"/>
    </location>
</feature>
<dbReference type="InterPro" id="IPR017850">
    <property type="entry name" value="Alkaline_phosphatase_core_sf"/>
</dbReference>
<evidence type="ECO:0000313" key="10">
    <source>
        <dbReference type="Proteomes" id="UP001058860"/>
    </source>
</evidence>
<proteinExistence type="inferred from homology"/>
<feature type="region of interest" description="Disordered" evidence="6">
    <location>
        <begin position="377"/>
        <end position="402"/>
    </location>
</feature>
<keyword evidence="4 7" id="KW-1133">Transmembrane helix</keyword>
<dbReference type="PANTHER" id="PTHR38459:SF1">
    <property type="entry name" value="PROPHAGE BACTOPRENOL-LINKED GLUCOSE TRANSLOCASE HOMOLOG"/>
    <property type="match status" value="1"/>
</dbReference>
<evidence type="ECO:0000256" key="5">
    <source>
        <dbReference type="ARBA" id="ARBA00023136"/>
    </source>
</evidence>
<dbReference type="Pfam" id="PF04138">
    <property type="entry name" value="GtrA_DPMS_TM"/>
    <property type="match status" value="1"/>
</dbReference>
<reference evidence="10" key="1">
    <citation type="submission" date="2021-11" db="EMBL/GenBank/DDBJ databases">
        <title>Cultivation dependent microbiological survey of springs from the worlds oldest radium mine currently devoted to the extraction of radon-saturated water.</title>
        <authorList>
            <person name="Kapinusova G."/>
            <person name="Smrhova T."/>
            <person name="Strejcek M."/>
            <person name="Suman J."/>
            <person name="Jani K."/>
            <person name="Pajer P."/>
            <person name="Uhlik O."/>
        </authorList>
    </citation>
    <scope>NUCLEOTIDE SEQUENCE [LARGE SCALE GENOMIC DNA]</scope>
    <source>
        <strain evidence="10">J379</strain>
    </source>
</reference>
<dbReference type="InterPro" id="IPR051401">
    <property type="entry name" value="GtrA_CellWall_Glycosyl"/>
</dbReference>
<evidence type="ECO:0000256" key="3">
    <source>
        <dbReference type="ARBA" id="ARBA00022692"/>
    </source>
</evidence>